<accession>A0ABD1NYA3</accession>
<dbReference type="AlphaFoldDB" id="A0ABD1NYA3"/>
<name>A0ABD1NYA3_9LAMI</name>
<dbReference type="Proteomes" id="UP001604277">
    <property type="component" value="Unassembled WGS sequence"/>
</dbReference>
<evidence type="ECO:0000313" key="1">
    <source>
        <dbReference type="EMBL" id="KAL2456561.1"/>
    </source>
</evidence>
<reference evidence="2" key="1">
    <citation type="submission" date="2024-07" db="EMBL/GenBank/DDBJ databases">
        <title>Two chromosome-level genome assemblies of Korean endemic species Abeliophyllum distichum and Forsythia ovata (Oleaceae).</title>
        <authorList>
            <person name="Jang H."/>
        </authorList>
    </citation>
    <scope>NUCLEOTIDE SEQUENCE [LARGE SCALE GENOMIC DNA]</scope>
</reference>
<evidence type="ECO:0000313" key="2">
    <source>
        <dbReference type="Proteomes" id="UP001604277"/>
    </source>
</evidence>
<proteinExistence type="predicted"/>
<sequence>MGTSKRLECPSIQQPPIMTVGIKGRKNGTWCSTWVCGVGSCVYAQKVCQQEVPLEPTTQLALLRKDAYGPSKYIAMLQATKDIFREEGLQYVEKIVQNHLIAQQLWDIVRANDKKALIQTVGSFIGGGSTIVALVHDGYGLQKDSSLLQEPKDTKVSRKMVIFCA</sequence>
<comment type="caution">
    <text evidence="1">The sequence shown here is derived from an EMBL/GenBank/DDBJ whole genome shotgun (WGS) entry which is preliminary data.</text>
</comment>
<gene>
    <name evidence="1" type="ORF">Fot_56798</name>
</gene>
<dbReference type="EMBL" id="JBFOLJ010000060">
    <property type="protein sequence ID" value="KAL2456561.1"/>
    <property type="molecule type" value="Genomic_DNA"/>
</dbReference>
<keyword evidence="2" id="KW-1185">Reference proteome</keyword>
<protein>
    <submittedName>
        <fullName evidence="1">Uncharacterized protein</fullName>
    </submittedName>
</protein>
<organism evidence="1 2">
    <name type="scientific">Forsythia ovata</name>
    <dbReference type="NCBI Taxonomy" id="205694"/>
    <lineage>
        <taxon>Eukaryota</taxon>
        <taxon>Viridiplantae</taxon>
        <taxon>Streptophyta</taxon>
        <taxon>Embryophyta</taxon>
        <taxon>Tracheophyta</taxon>
        <taxon>Spermatophyta</taxon>
        <taxon>Magnoliopsida</taxon>
        <taxon>eudicotyledons</taxon>
        <taxon>Gunneridae</taxon>
        <taxon>Pentapetalae</taxon>
        <taxon>asterids</taxon>
        <taxon>lamiids</taxon>
        <taxon>Lamiales</taxon>
        <taxon>Oleaceae</taxon>
        <taxon>Forsythieae</taxon>
        <taxon>Forsythia</taxon>
    </lineage>
</organism>